<evidence type="ECO:0000313" key="4">
    <source>
        <dbReference type="Proteomes" id="UP000193570"/>
    </source>
</evidence>
<keyword evidence="1" id="KW-0812">Transmembrane</keyword>
<keyword evidence="1" id="KW-0472">Membrane</keyword>
<dbReference type="InterPro" id="IPR029467">
    <property type="entry name" value="Cyt_c7-like"/>
</dbReference>
<dbReference type="Gene3D" id="3.90.10.10">
    <property type="entry name" value="Cytochrome C3"/>
    <property type="match status" value="2"/>
</dbReference>
<dbReference type="PANTHER" id="PTHR39425:SF1">
    <property type="entry name" value="CYTOCHROME C7-LIKE DOMAIN-CONTAINING PROTEIN"/>
    <property type="match status" value="1"/>
</dbReference>
<evidence type="ECO:0000259" key="2">
    <source>
        <dbReference type="Pfam" id="PF14522"/>
    </source>
</evidence>
<reference evidence="3 4" key="1">
    <citation type="submission" date="2017-03" db="EMBL/GenBank/DDBJ databases">
        <authorList>
            <person name="Afonso C.L."/>
            <person name="Miller P.J."/>
            <person name="Scott M.A."/>
            <person name="Spackman E."/>
            <person name="Goraichik I."/>
            <person name="Dimitrov K.M."/>
            <person name="Suarez D.L."/>
            <person name="Swayne D.E."/>
        </authorList>
    </citation>
    <scope>NUCLEOTIDE SEQUENCE [LARGE SCALE GENOMIC DNA]</scope>
    <source>
        <strain evidence="3 4">CECT 8625</strain>
    </source>
</reference>
<proteinExistence type="predicted"/>
<protein>
    <submittedName>
        <fullName evidence="3">Class III cytochrome C family protein</fullName>
    </submittedName>
</protein>
<sequence>MSQIFGPGATTAARLALPSLVIVPAVILATLIFLRWTDYATGEGRIVDQNVPFSHRHHTAEIGIDCRYCHSSVTQSASAGLPPTETCMTCHSRLWSQEEMLQPVRASWESGERLRWNRVHDLADHVYFNHSTHVTNGVACTSCHGAVGEMRLIGQQEPLTMGWCLDCHRDPGPNLSPPEQVFSPIPPREAKVDAAAIHVLLEDYDIDSSTLTDCTTCHR</sequence>
<organism evidence="3 4">
    <name type="scientific">Roseivivax jejudonensis</name>
    <dbReference type="NCBI Taxonomy" id="1529041"/>
    <lineage>
        <taxon>Bacteria</taxon>
        <taxon>Pseudomonadati</taxon>
        <taxon>Pseudomonadota</taxon>
        <taxon>Alphaproteobacteria</taxon>
        <taxon>Rhodobacterales</taxon>
        <taxon>Roseobacteraceae</taxon>
        <taxon>Roseivivax</taxon>
    </lineage>
</organism>
<gene>
    <name evidence="3" type="ORF">ROJ8625_03356</name>
</gene>
<dbReference type="CDD" id="cd08168">
    <property type="entry name" value="Cytochrom_C3"/>
    <property type="match status" value="1"/>
</dbReference>
<evidence type="ECO:0000313" key="3">
    <source>
        <dbReference type="EMBL" id="SLN65687.1"/>
    </source>
</evidence>
<keyword evidence="1" id="KW-1133">Transmembrane helix</keyword>
<name>A0A1X6ZZ16_9RHOB</name>
<dbReference type="SUPFAM" id="SSF48695">
    <property type="entry name" value="Multiheme cytochromes"/>
    <property type="match status" value="1"/>
</dbReference>
<dbReference type="EMBL" id="FWFK01000006">
    <property type="protein sequence ID" value="SLN65687.1"/>
    <property type="molecule type" value="Genomic_DNA"/>
</dbReference>
<dbReference type="PANTHER" id="PTHR39425">
    <property type="entry name" value="LIPOPROTEIN CYTOCHROME C"/>
    <property type="match status" value="1"/>
</dbReference>
<dbReference type="OrthoDB" id="9814800at2"/>
<dbReference type="RefSeq" id="WP_085793037.1">
    <property type="nucleotide sequence ID" value="NZ_FWFK01000006.1"/>
</dbReference>
<dbReference type="InterPro" id="IPR036280">
    <property type="entry name" value="Multihaem_cyt_sf"/>
</dbReference>
<keyword evidence="4" id="KW-1185">Reference proteome</keyword>
<dbReference type="Pfam" id="PF14522">
    <property type="entry name" value="Cytochrome_C7"/>
    <property type="match status" value="1"/>
</dbReference>
<evidence type="ECO:0000256" key="1">
    <source>
        <dbReference type="SAM" id="Phobius"/>
    </source>
</evidence>
<dbReference type="Proteomes" id="UP000193570">
    <property type="component" value="Unassembled WGS sequence"/>
</dbReference>
<feature type="domain" description="Cytochrome c7-like" evidence="2">
    <location>
        <begin position="126"/>
        <end position="219"/>
    </location>
</feature>
<dbReference type="AlphaFoldDB" id="A0A1X6ZZ16"/>
<accession>A0A1X6ZZ16</accession>
<feature type="transmembrane region" description="Helical" evidence="1">
    <location>
        <begin position="15"/>
        <end position="36"/>
    </location>
</feature>